<keyword evidence="4" id="KW-0274">FAD</keyword>
<accession>A0ABP8PGY5</accession>
<dbReference type="InterPro" id="IPR016167">
    <property type="entry name" value="FAD-bd_PCMH_sub1"/>
</dbReference>
<dbReference type="InterPro" id="IPR036318">
    <property type="entry name" value="FAD-bd_PCMH-like_sf"/>
</dbReference>
<evidence type="ECO:0000256" key="5">
    <source>
        <dbReference type="ARBA" id="ARBA00023002"/>
    </source>
</evidence>
<comment type="similarity">
    <text evidence="2">Belongs to the oxygen-dependent FAD-linked oxidoreductase family.</text>
</comment>
<reference evidence="8" key="1">
    <citation type="journal article" date="2019" name="Int. J. Syst. Evol. Microbiol.">
        <title>The Global Catalogue of Microorganisms (GCM) 10K type strain sequencing project: providing services to taxonomists for standard genome sequencing and annotation.</title>
        <authorList>
            <consortium name="The Broad Institute Genomics Platform"/>
            <consortium name="The Broad Institute Genome Sequencing Center for Infectious Disease"/>
            <person name="Wu L."/>
            <person name="Ma J."/>
        </authorList>
    </citation>
    <scope>NUCLEOTIDE SEQUENCE [LARGE SCALE GENOMIC DNA]</scope>
    <source>
        <strain evidence="8">JCM 32206</strain>
    </source>
</reference>
<keyword evidence="5" id="KW-0560">Oxidoreductase</keyword>
<dbReference type="InterPro" id="IPR016169">
    <property type="entry name" value="FAD-bd_PCMH_sub2"/>
</dbReference>
<keyword evidence="8" id="KW-1185">Reference proteome</keyword>
<comment type="cofactor">
    <cofactor evidence="1">
        <name>FAD</name>
        <dbReference type="ChEBI" id="CHEBI:57692"/>
    </cofactor>
</comment>
<dbReference type="PANTHER" id="PTHR42973">
    <property type="entry name" value="BINDING OXIDOREDUCTASE, PUTATIVE (AFU_ORTHOLOGUE AFUA_1G17690)-RELATED"/>
    <property type="match status" value="1"/>
</dbReference>
<evidence type="ECO:0000256" key="1">
    <source>
        <dbReference type="ARBA" id="ARBA00001974"/>
    </source>
</evidence>
<proteinExistence type="inferred from homology"/>
<evidence type="ECO:0000313" key="7">
    <source>
        <dbReference type="EMBL" id="GAA4487357.1"/>
    </source>
</evidence>
<dbReference type="Gene3D" id="3.30.43.10">
    <property type="entry name" value="Uridine Diphospho-n-acetylenolpyruvylglucosamine Reductase, domain 2"/>
    <property type="match status" value="1"/>
</dbReference>
<keyword evidence="3" id="KW-0285">Flavoprotein</keyword>
<dbReference type="Gene3D" id="3.30.465.10">
    <property type="match status" value="1"/>
</dbReference>
<dbReference type="Proteomes" id="UP001501183">
    <property type="component" value="Unassembled WGS sequence"/>
</dbReference>
<sequence length="470" mass="48963">MTFLDRLTRNRSRIASAPADPMAPLREQLTGRLAVPSDVDWDAASQAWNLAVTQRPRAVVHAATARDVIAAVEFAAAHDLTVSAQPGGHGATRALDDTILVRTGALDDIWIDADARVARVGAGVKWGQLQKALAGTGLTGLVGSNADVTVVGFCLSGGLSWFSRAFGAGAHSLRAVELVDARGKHRWVSEESDPELMWALAGGGGDFGIVTAAEIALHPVPDLHGGRVAFPAAQAREVLAAFASATAVAPAETTLWASLMHFPPLPMLPEEIRGQSFVFVDALHVGSSADLDGALASIRAAGTVLRDGVGPLRPEQVADVCEEPVDPSPATTRSWSLRTLDDEVLDRIVSLAGDGSGTPLTQVQIRHLGAALRTADPARTATGSVAAEYQVMTLAMVPDAGFAAPVAAATTALGRALADWDAGPTVLSFLGESQSVADAFDAETLERLRSVKESVDPAATVRGNYPVRGR</sequence>
<evidence type="ECO:0000313" key="8">
    <source>
        <dbReference type="Proteomes" id="UP001501183"/>
    </source>
</evidence>
<gene>
    <name evidence="7" type="ORF">GCM10023094_45560</name>
</gene>
<dbReference type="RefSeq" id="WP_345350777.1">
    <property type="nucleotide sequence ID" value="NZ_BAABFB010000068.1"/>
</dbReference>
<evidence type="ECO:0000259" key="6">
    <source>
        <dbReference type="PROSITE" id="PS51387"/>
    </source>
</evidence>
<dbReference type="Pfam" id="PF01565">
    <property type="entry name" value="FAD_binding_4"/>
    <property type="match status" value="1"/>
</dbReference>
<evidence type="ECO:0000256" key="2">
    <source>
        <dbReference type="ARBA" id="ARBA00005466"/>
    </source>
</evidence>
<organism evidence="7 8">
    <name type="scientific">Rhodococcus olei</name>
    <dbReference type="NCBI Taxonomy" id="2161675"/>
    <lineage>
        <taxon>Bacteria</taxon>
        <taxon>Bacillati</taxon>
        <taxon>Actinomycetota</taxon>
        <taxon>Actinomycetes</taxon>
        <taxon>Mycobacteriales</taxon>
        <taxon>Nocardiaceae</taxon>
        <taxon>Rhodococcus</taxon>
    </lineage>
</organism>
<dbReference type="InterPro" id="IPR016166">
    <property type="entry name" value="FAD-bd_PCMH"/>
</dbReference>
<dbReference type="PANTHER" id="PTHR42973:SF39">
    <property type="entry name" value="FAD-BINDING PCMH-TYPE DOMAIN-CONTAINING PROTEIN"/>
    <property type="match status" value="1"/>
</dbReference>
<evidence type="ECO:0000256" key="3">
    <source>
        <dbReference type="ARBA" id="ARBA00022630"/>
    </source>
</evidence>
<comment type="caution">
    <text evidence="7">The sequence shown here is derived from an EMBL/GenBank/DDBJ whole genome shotgun (WGS) entry which is preliminary data.</text>
</comment>
<evidence type="ECO:0000256" key="4">
    <source>
        <dbReference type="ARBA" id="ARBA00022827"/>
    </source>
</evidence>
<protein>
    <submittedName>
        <fullName evidence="7">FAD-binding oxidoreductase</fullName>
    </submittedName>
</protein>
<name>A0ABP8PGY5_9NOCA</name>
<feature type="domain" description="FAD-binding PCMH-type" evidence="6">
    <location>
        <begin position="52"/>
        <end position="220"/>
    </location>
</feature>
<dbReference type="InterPro" id="IPR050416">
    <property type="entry name" value="FAD-linked_Oxidoreductase"/>
</dbReference>
<dbReference type="EMBL" id="BAABFB010000068">
    <property type="protein sequence ID" value="GAA4487357.1"/>
    <property type="molecule type" value="Genomic_DNA"/>
</dbReference>
<dbReference type="Gene3D" id="3.40.462.20">
    <property type="match status" value="1"/>
</dbReference>
<dbReference type="SUPFAM" id="SSF56176">
    <property type="entry name" value="FAD-binding/transporter-associated domain-like"/>
    <property type="match status" value="1"/>
</dbReference>
<dbReference type="InterPro" id="IPR006094">
    <property type="entry name" value="Oxid_FAD_bind_N"/>
</dbReference>
<dbReference type="PROSITE" id="PS51387">
    <property type="entry name" value="FAD_PCMH"/>
    <property type="match status" value="1"/>
</dbReference>